<dbReference type="Proteomes" id="UP000467006">
    <property type="component" value="Chromosome"/>
</dbReference>
<organism evidence="2 3">
    <name type="scientific">Mycolicibacterium duvalii</name>
    <dbReference type="NCBI Taxonomy" id="39688"/>
    <lineage>
        <taxon>Bacteria</taxon>
        <taxon>Bacillati</taxon>
        <taxon>Actinomycetota</taxon>
        <taxon>Actinomycetes</taxon>
        <taxon>Mycobacteriales</taxon>
        <taxon>Mycobacteriaceae</taxon>
        <taxon>Mycolicibacterium</taxon>
    </lineage>
</organism>
<gene>
    <name evidence="2" type="ORF">MDUV_46980</name>
</gene>
<dbReference type="PANTHER" id="PTHR30543:SF21">
    <property type="entry name" value="NAD(P)H-DEPENDENT FMN REDUCTASE LOT6"/>
    <property type="match status" value="1"/>
</dbReference>
<proteinExistence type="predicted"/>
<dbReference type="Pfam" id="PF03358">
    <property type="entry name" value="FMN_red"/>
    <property type="match status" value="1"/>
</dbReference>
<dbReference type="SUPFAM" id="SSF52218">
    <property type="entry name" value="Flavoproteins"/>
    <property type="match status" value="1"/>
</dbReference>
<evidence type="ECO:0000313" key="2">
    <source>
        <dbReference type="EMBL" id="BBX19838.1"/>
    </source>
</evidence>
<evidence type="ECO:0000259" key="1">
    <source>
        <dbReference type="Pfam" id="PF03358"/>
    </source>
</evidence>
<dbReference type="InterPro" id="IPR029039">
    <property type="entry name" value="Flavoprotein-like_sf"/>
</dbReference>
<dbReference type="Gene3D" id="3.40.50.360">
    <property type="match status" value="1"/>
</dbReference>
<dbReference type="PANTHER" id="PTHR30543">
    <property type="entry name" value="CHROMATE REDUCTASE"/>
    <property type="match status" value="1"/>
</dbReference>
<dbReference type="GO" id="GO:0005829">
    <property type="term" value="C:cytosol"/>
    <property type="evidence" value="ECO:0007669"/>
    <property type="project" value="TreeGrafter"/>
</dbReference>
<sequence length="190" mass="20445">MRSVRVTIMVLLGSLREGSINRQLVETAVESAPTEVDLQLFDRIGELPFYNEDIDTQDAPEPVMALRAAAAEAAAALVATPEYNGTIPAVLKNAIDWLSRPWGNGALKGKPLVVVGVARGRYGGSWAHDETRKSFGIAGAKVLDEVRLSTPTEVLGGLHPRENRELATALRSVVEKLVVEAAERGLPPSR</sequence>
<feature type="domain" description="NADPH-dependent FMN reductase-like" evidence="1">
    <location>
        <begin position="7"/>
        <end position="146"/>
    </location>
</feature>
<dbReference type="EMBL" id="AP022563">
    <property type="protein sequence ID" value="BBX19838.1"/>
    <property type="molecule type" value="Genomic_DNA"/>
</dbReference>
<dbReference type="KEGG" id="mdu:MDUV_46980"/>
<keyword evidence="3" id="KW-1185">Reference proteome</keyword>
<name>A0A7I7K8K9_9MYCO</name>
<accession>A0A7I7K8K9</accession>
<dbReference type="GO" id="GO:0010181">
    <property type="term" value="F:FMN binding"/>
    <property type="evidence" value="ECO:0007669"/>
    <property type="project" value="TreeGrafter"/>
</dbReference>
<dbReference type="InterPro" id="IPR005025">
    <property type="entry name" value="FMN_Rdtase-like_dom"/>
</dbReference>
<reference evidence="2 3" key="1">
    <citation type="journal article" date="2019" name="Emerg. Microbes Infect.">
        <title>Comprehensive subspecies identification of 175 nontuberculous mycobacteria species based on 7547 genomic profiles.</title>
        <authorList>
            <person name="Matsumoto Y."/>
            <person name="Kinjo T."/>
            <person name="Motooka D."/>
            <person name="Nabeya D."/>
            <person name="Jung N."/>
            <person name="Uechi K."/>
            <person name="Horii T."/>
            <person name="Iida T."/>
            <person name="Fujita J."/>
            <person name="Nakamura S."/>
        </authorList>
    </citation>
    <scope>NUCLEOTIDE SEQUENCE [LARGE SCALE GENOMIC DNA]</scope>
    <source>
        <strain evidence="2 3">JCM 6396</strain>
    </source>
</reference>
<dbReference type="AlphaFoldDB" id="A0A7I7K8K9"/>
<protein>
    <submittedName>
        <fullName evidence="2">FMN reductase</fullName>
    </submittedName>
</protein>
<dbReference type="GO" id="GO:0016491">
    <property type="term" value="F:oxidoreductase activity"/>
    <property type="evidence" value="ECO:0007669"/>
    <property type="project" value="InterPro"/>
</dbReference>
<evidence type="ECO:0000313" key="3">
    <source>
        <dbReference type="Proteomes" id="UP000467006"/>
    </source>
</evidence>
<dbReference type="InterPro" id="IPR050712">
    <property type="entry name" value="NAD(P)H-dep_reductase"/>
</dbReference>